<feature type="domain" description="O-antigen ligase-related" evidence="6">
    <location>
        <begin position="176"/>
        <end position="328"/>
    </location>
</feature>
<evidence type="ECO:0000313" key="8">
    <source>
        <dbReference type="EMBL" id="MDB1123712.1"/>
    </source>
</evidence>
<dbReference type="EMBL" id="JAQLOI010000001">
    <property type="protein sequence ID" value="MDB1123712.1"/>
    <property type="molecule type" value="Genomic_DNA"/>
</dbReference>
<feature type="transmembrane region" description="Helical" evidence="5">
    <location>
        <begin position="49"/>
        <end position="71"/>
    </location>
</feature>
<feature type="transmembrane region" description="Helical" evidence="5">
    <location>
        <begin position="211"/>
        <end position="229"/>
    </location>
</feature>
<evidence type="ECO:0000256" key="3">
    <source>
        <dbReference type="ARBA" id="ARBA00022989"/>
    </source>
</evidence>
<dbReference type="Proteomes" id="UP001210678">
    <property type="component" value="Unassembled WGS sequence"/>
</dbReference>
<dbReference type="InterPro" id="IPR007016">
    <property type="entry name" value="O-antigen_ligase-rel_domated"/>
</dbReference>
<keyword evidence="4 5" id="KW-0472">Membrane</keyword>
<dbReference type="Pfam" id="PF19358">
    <property type="entry name" value="DUF5935"/>
    <property type="match status" value="1"/>
</dbReference>
<dbReference type="InterPro" id="IPR045979">
    <property type="entry name" value="DUF5935"/>
</dbReference>
<reference evidence="8 9" key="1">
    <citation type="submission" date="2023-01" db="EMBL/GenBank/DDBJ databases">
        <title>Vibrio sp. KJ40-1 sp.nov, isolated from marine algae.</title>
        <authorList>
            <person name="Butt M."/>
            <person name="Kim J.M.J."/>
            <person name="Jeon C.O.C."/>
        </authorList>
    </citation>
    <scope>NUCLEOTIDE SEQUENCE [LARGE SCALE GENOMIC DNA]</scope>
    <source>
        <strain evidence="8 9">KJ40-1</strain>
    </source>
</reference>
<dbReference type="PANTHER" id="PTHR37422:SF13">
    <property type="entry name" value="LIPOPOLYSACCHARIDE BIOSYNTHESIS PROTEIN PA4999-RELATED"/>
    <property type="match status" value="1"/>
</dbReference>
<evidence type="ECO:0000313" key="9">
    <source>
        <dbReference type="Proteomes" id="UP001210678"/>
    </source>
</evidence>
<keyword evidence="3 5" id="KW-1133">Transmembrane helix</keyword>
<name>A0ABT4YQ83_9VIBR</name>
<dbReference type="RefSeq" id="WP_272135281.1">
    <property type="nucleotide sequence ID" value="NZ_JAQLOI010000001.1"/>
</dbReference>
<evidence type="ECO:0000256" key="5">
    <source>
        <dbReference type="SAM" id="Phobius"/>
    </source>
</evidence>
<feature type="transmembrane region" description="Helical" evidence="5">
    <location>
        <begin position="173"/>
        <end position="205"/>
    </location>
</feature>
<dbReference type="Pfam" id="PF04932">
    <property type="entry name" value="Wzy_C"/>
    <property type="match status" value="1"/>
</dbReference>
<evidence type="ECO:0000256" key="1">
    <source>
        <dbReference type="ARBA" id="ARBA00004141"/>
    </source>
</evidence>
<organism evidence="8 9">
    <name type="scientific">Vibrio algarum</name>
    <dbReference type="NCBI Taxonomy" id="3020714"/>
    <lineage>
        <taxon>Bacteria</taxon>
        <taxon>Pseudomonadati</taxon>
        <taxon>Pseudomonadota</taxon>
        <taxon>Gammaproteobacteria</taxon>
        <taxon>Vibrionales</taxon>
        <taxon>Vibrionaceae</taxon>
        <taxon>Vibrio</taxon>
    </lineage>
</organism>
<keyword evidence="2 5" id="KW-0812">Transmembrane</keyword>
<protein>
    <submittedName>
        <fullName evidence="8">O-glycosylation ligase, exosortase A system-associated</fullName>
    </submittedName>
</protein>
<proteinExistence type="predicted"/>
<sequence length="413" mass="47003">MVVVWPVCSHLLVIWFWDLIQLQRDFCGCNDHFLPICIEKKPRFQLTGVFLPVMLFYFHTTISSVLTIALPEFVWRTWQDFSKVILLFIMTCLILRKQHHFDFFIWAIVLSVGFYGSVEGLKFLASGGGHNIAGPKGHLIHDNNHLALALCMTLPLIIYLSEVTKEKIIKLALYGMLIVCIFAILGTFSRGGFLGLVVVSAYFWYKSKSRLRNLIIILFVTSITVAFVLPERWFNRMDTIETAVVEDSSFLGRLNSWKIHTLMAIDRPLIGGGFKACQFGYIWRRLALDIDTLDFIETPPPSNKGLAAHSIYFQVLGDHGFTGLLLFLSMLATSFFKLNGIVKYYRKRFKEKRHWAGRLAEMTRLSLLAYGSAGAALSMAYFELIYAILALTVCLTLVQQSEVNRDKDAVKLG</sequence>
<feature type="transmembrane region" description="Helical" evidence="5">
    <location>
        <begin position="103"/>
        <end position="125"/>
    </location>
</feature>
<evidence type="ECO:0000256" key="2">
    <source>
        <dbReference type="ARBA" id="ARBA00022692"/>
    </source>
</evidence>
<comment type="caution">
    <text evidence="8">The sequence shown here is derived from an EMBL/GenBank/DDBJ whole genome shotgun (WGS) entry which is preliminary data.</text>
</comment>
<dbReference type="PANTHER" id="PTHR37422">
    <property type="entry name" value="TEICHURONIC ACID BIOSYNTHESIS PROTEIN TUAE"/>
    <property type="match status" value="1"/>
</dbReference>
<feature type="transmembrane region" description="Helical" evidence="5">
    <location>
        <begin position="365"/>
        <end position="398"/>
    </location>
</feature>
<keyword evidence="8" id="KW-0436">Ligase</keyword>
<dbReference type="GO" id="GO:0016874">
    <property type="term" value="F:ligase activity"/>
    <property type="evidence" value="ECO:0007669"/>
    <property type="project" value="UniProtKB-KW"/>
</dbReference>
<dbReference type="InterPro" id="IPR051533">
    <property type="entry name" value="WaaL-like"/>
</dbReference>
<evidence type="ECO:0000256" key="4">
    <source>
        <dbReference type="ARBA" id="ARBA00023136"/>
    </source>
</evidence>
<dbReference type="NCBIfam" id="TIGR03097">
    <property type="entry name" value="PEP_O_lig_1"/>
    <property type="match status" value="1"/>
</dbReference>
<comment type="subcellular location">
    <subcellularLocation>
        <location evidence="1">Membrane</location>
        <topology evidence="1">Multi-pass membrane protein</topology>
    </subcellularLocation>
</comment>
<feature type="transmembrane region" description="Helical" evidence="5">
    <location>
        <begin position="324"/>
        <end position="345"/>
    </location>
</feature>
<dbReference type="InterPro" id="IPR017528">
    <property type="entry name" value="CHP03097O-antigen_lig-rel"/>
</dbReference>
<keyword evidence="9" id="KW-1185">Reference proteome</keyword>
<evidence type="ECO:0000259" key="7">
    <source>
        <dbReference type="Pfam" id="PF19358"/>
    </source>
</evidence>
<evidence type="ECO:0000259" key="6">
    <source>
        <dbReference type="Pfam" id="PF04932"/>
    </source>
</evidence>
<feature type="transmembrane region" description="Helical" evidence="5">
    <location>
        <begin position="145"/>
        <end position="161"/>
    </location>
</feature>
<gene>
    <name evidence="8" type="ORF">PGX00_08595</name>
</gene>
<accession>A0ABT4YQ83</accession>
<feature type="domain" description="DUF5935" evidence="7">
    <location>
        <begin position="40"/>
        <end position="162"/>
    </location>
</feature>